<keyword evidence="2" id="KW-0472">Membrane</keyword>
<dbReference type="InterPro" id="IPR042380">
    <property type="entry name" value="TNFSF18"/>
</dbReference>
<protein>
    <recommendedName>
        <fullName evidence="3">THD domain-containing protein</fullName>
    </recommendedName>
</protein>
<dbReference type="InterPro" id="IPR008983">
    <property type="entry name" value="Tumour_necrosis_fac-like_dom"/>
</dbReference>
<dbReference type="GO" id="GO:0016020">
    <property type="term" value="C:membrane"/>
    <property type="evidence" value="ECO:0007669"/>
    <property type="project" value="InterPro"/>
</dbReference>
<dbReference type="GO" id="GO:0009986">
    <property type="term" value="C:cell surface"/>
    <property type="evidence" value="ECO:0007669"/>
    <property type="project" value="TreeGrafter"/>
</dbReference>
<reference evidence="4" key="1">
    <citation type="journal article" date="2022" name="bioRxiv">
        <title>Sequencing and chromosome-scale assembly of the giantPleurodeles waltlgenome.</title>
        <authorList>
            <person name="Brown T."/>
            <person name="Elewa A."/>
            <person name="Iarovenko S."/>
            <person name="Subramanian E."/>
            <person name="Araus A.J."/>
            <person name="Petzold A."/>
            <person name="Susuki M."/>
            <person name="Suzuki K.-i.T."/>
            <person name="Hayashi T."/>
            <person name="Toyoda A."/>
            <person name="Oliveira C."/>
            <person name="Osipova E."/>
            <person name="Leigh N.D."/>
            <person name="Simon A."/>
            <person name="Yun M.H."/>
        </authorList>
    </citation>
    <scope>NUCLEOTIDE SEQUENCE</scope>
    <source>
        <strain evidence="4">20211129_DDA</strain>
        <tissue evidence="4">Liver</tissue>
    </source>
</reference>
<dbReference type="EMBL" id="JANPWB010000007">
    <property type="protein sequence ID" value="KAJ1172262.1"/>
    <property type="molecule type" value="Genomic_DNA"/>
</dbReference>
<proteinExistence type="inferred from homology"/>
<organism evidence="4 5">
    <name type="scientific">Pleurodeles waltl</name>
    <name type="common">Iberian ribbed newt</name>
    <dbReference type="NCBI Taxonomy" id="8319"/>
    <lineage>
        <taxon>Eukaryota</taxon>
        <taxon>Metazoa</taxon>
        <taxon>Chordata</taxon>
        <taxon>Craniata</taxon>
        <taxon>Vertebrata</taxon>
        <taxon>Euteleostomi</taxon>
        <taxon>Amphibia</taxon>
        <taxon>Batrachia</taxon>
        <taxon>Caudata</taxon>
        <taxon>Salamandroidea</taxon>
        <taxon>Salamandridae</taxon>
        <taxon>Pleurodelinae</taxon>
        <taxon>Pleurodeles</taxon>
    </lineage>
</organism>
<dbReference type="Proteomes" id="UP001066276">
    <property type="component" value="Chromosome 4_1"/>
</dbReference>
<dbReference type="SUPFAM" id="SSF49842">
    <property type="entry name" value="TNF-like"/>
    <property type="match status" value="1"/>
</dbReference>
<comment type="caution">
    <text evidence="4">The sequence shown here is derived from an EMBL/GenBank/DDBJ whole genome shotgun (WGS) entry which is preliminary data.</text>
</comment>
<keyword evidence="2" id="KW-0812">Transmembrane</keyword>
<dbReference type="PANTHER" id="PTHR15267:SF1">
    <property type="entry name" value="TUMOR NECROSIS FACTOR LIGAND SUPERFAMILY MEMBER 18"/>
    <property type="match status" value="1"/>
</dbReference>
<sequence length="211" mass="23734">MSSSESEAKSTETEIFIGHPTVPKTVPGHRCRMLLLSALVSMVVALLVSICSSLLLLPRYKTRPVCLARSVPMSADKNSWNWTMENCNDHFRIGDQKLEILKQGVYVIYIHVTHKPMGNGPYNDTFTVQLRKESNGGKGILHKMTEYVNGIKCDSCQPYISMAHPYQLQKGERLYLEFNALSNIDIDMTFWGVYELAPITVSLSALFQESA</sequence>
<evidence type="ECO:0000313" key="5">
    <source>
        <dbReference type="Proteomes" id="UP001066276"/>
    </source>
</evidence>
<dbReference type="Gene3D" id="2.60.120.40">
    <property type="match status" value="1"/>
</dbReference>
<dbReference type="GO" id="GO:0033209">
    <property type="term" value="P:tumor necrosis factor-mediated signaling pathway"/>
    <property type="evidence" value="ECO:0007669"/>
    <property type="project" value="InterPro"/>
</dbReference>
<dbReference type="Pfam" id="PF00229">
    <property type="entry name" value="TNF"/>
    <property type="match status" value="1"/>
</dbReference>
<evidence type="ECO:0000313" key="4">
    <source>
        <dbReference type="EMBL" id="KAJ1172262.1"/>
    </source>
</evidence>
<keyword evidence="2" id="KW-1133">Transmembrane helix</keyword>
<dbReference type="AlphaFoldDB" id="A0AAV7T8S5"/>
<feature type="domain" description="THD" evidence="3">
    <location>
        <begin position="88"/>
        <end position="195"/>
    </location>
</feature>
<dbReference type="GO" id="GO:0002309">
    <property type="term" value="P:T cell proliferation involved in immune response"/>
    <property type="evidence" value="ECO:0007669"/>
    <property type="project" value="InterPro"/>
</dbReference>
<evidence type="ECO:0000259" key="3">
    <source>
        <dbReference type="Pfam" id="PF00229"/>
    </source>
</evidence>
<dbReference type="PANTHER" id="PTHR15267">
    <property type="entry name" value="TUMOR NECROSIS FACTOR LIGAND SUPERFAMILY MEMBER 18"/>
    <property type="match status" value="1"/>
</dbReference>
<dbReference type="GO" id="GO:0042129">
    <property type="term" value="P:regulation of T cell proliferation"/>
    <property type="evidence" value="ECO:0007669"/>
    <property type="project" value="TreeGrafter"/>
</dbReference>
<dbReference type="InterPro" id="IPR006052">
    <property type="entry name" value="TNF_dom"/>
</dbReference>
<evidence type="ECO:0000256" key="1">
    <source>
        <dbReference type="ARBA" id="ARBA00008670"/>
    </source>
</evidence>
<evidence type="ECO:0000256" key="2">
    <source>
        <dbReference type="SAM" id="Phobius"/>
    </source>
</evidence>
<keyword evidence="5" id="KW-1185">Reference proteome</keyword>
<accession>A0AAV7T8S5</accession>
<gene>
    <name evidence="4" type="ORF">NDU88_004109</name>
</gene>
<dbReference type="GO" id="GO:0005164">
    <property type="term" value="F:tumor necrosis factor receptor binding"/>
    <property type="evidence" value="ECO:0007669"/>
    <property type="project" value="InterPro"/>
</dbReference>
<name>A0AAV7T8S5_PLEWA</name>
<comment type="similarity">
    <text evidence="1">Belongs to the tumor necrosis factor family.</text>
</comment>
<feature type="transmembrane region" description="Helical" evidence="2">
    <location>
        <begin position="33"/>
        <end position="57"/>
    </location>
</feature>